<evidence type="ECO:0000313" key="4">
    <source>
        <dbReference type="WBParaSite" id="GPUH_0000131801-mRNA-1"/>
    </source>
</evidence>
<proteinExistence type="predicted"/>
<feature type="region of interest" description="Disordered" evidence="1">
    <location>
        <begin position="79"/>
        <end position="137"/>
    </location>
</feature>
<feature type="region of interest" description="Disordered" evidence="1">
    <location>
        <begin position="1"/>
        <end position="46"/>
    </location>
</feature>
<dbReference type="Proteomes" id="UP000271098">
    <property type="component" value="Unassembled WGS sequence"/>
</dbReference>
<name>A0A183CXX6_9BILA</name>
<evidence type="ECO:0000313" key="2">
    <source>
        <dbReference type="EMBL" id="VDK29798.1"/>
    </source>
</evidence>
<reference evidence="2 3" key="2">
    <citation type="submission" date="2018-11" db="EMBL/GenBank/DDBJ databases">
        <authorList>
            <consortium name="Pathogen Informatics"/>
        </authorList>
    </citation>
    <scope>NUCLEOTIDE SEQUENCE [LARGE SCALE GENOMIC DNA]</scope>
</reference>
<evidence type="ECO:0000313" key="3">
    <source>
        <dbReference type="Proteomes" id="UP000271098"/>
    </source>
</evidence>
<evidence type="ECO:0000256" key="1">
    <source>
        <dbReference type="SAM" id="MobiDB-lite"/>
    </source>
</evidence>
<feature type="compositionally biased region" description="Basic and acidic residues" evidence="1">
    <location>
        <begin position="81"/>
        <end position="100"/>
    </location>
</feature>
<protein>
    <submittedName>
        <fullName evidence="4">Testis development-related protein</fullName>
    </submittedName>
</protein>
<organism evidence="4">
    <name type="scientific">Gongylonema pulchrum</name>
    <dbReference type="NCBI Taxonomy" id="637853"/>
    <lineage>
        <taxon>Eukaryota</taxon>
        <taxon>Metazoa</taxon>
        <taxon>Ecdysozoa</taxon>
        <taxon>Nematoda</taxon>
        <taxon>Chromadorea</taxon>
        <taxon>Rhabditida</taxon>
        <taxon>Spirurina</taxon>
        <taxon>Spiruromorpha</taxon>
        <taxon>Spiruroidea</taxon>
        <taxon>Gongylonematidae</taxon>
        <taxon>Gongylonema</taxon>
    </lineage>
</organism>
<sequence>NGAPAGGPRKGSKITSIGDGEQKSGKTTGRGYSDSGAGKTEESEEAKDLLTKKIIRNSEYQSGINDDWKHFSTPPLLHEQQISEKKTKSGELVQSRKENSLEDQQSAQSEGESEEEQSKHPYKKLAQAASLRRKHKA</sequence>
<dbReference type="EMBL" id="UYRT01001541">
    <property type="protein sequence ID" value="VDK29798.1"/>
    <property type="molecule type" value="Genomic_DNA"/>
</dbReference>
<accession>A0A183CXX6</accession>
<gene>
    <name evidence="2" type="ORF">GPUH_LOCUS1317</name>
</gene>
<keyword evidence="3" id="KW-1185">Reference proteome</keyword>
<reference evidence="4" key="1">
    <citation type="submission" date="2016-06" db="UniProtKB">
        <authorList>
            <consortium name="WormBaseParasite"/>
        </authorList>
    </citation>
    <scope>IDENTIFICATION</scope>
</reference>
<dbReference type="AlphaFoldDB" id="A0A183CXX6"/>
<dbReference type="WBParaSite" id="GPUH_0000131801-mRNA-1">
    <property type="protein sequence ID" value="GPUH_0000131801-mRNA-1"/>
    <property type="gene ID" value="GPUH_0000131801"/>
</dbReference>